<feature type="domain" description="PPIase FKBP-type" evidence="10">
    <location>
        <begin position="1"/>
        <end position="53"/>
    </location>
</feature>
<organism evidence="11 12">
    <name type="scientific">Saccoglossus kowalevskii</name>
    <name type="common">Acorn worm</name>
    <dbReference type="NCBI Taxonomy" id="10224"/>
    <lineage>
        <taxon>Eukaryota</taxon>
        <taxon>Metazoa</taxon>
        <taxon>Hemichordata</taxon>
        <taxon>Enteropneusta</taxon>
        <taxon>Harrimaniidae</taxon>
        <taxon>Saccoglossus</taxon>
    </lineage>
</organism>
<comment type="catalytic activity">
    <reaction evidence="1 7">
        <text>[protein]-peptidylproline (omega=180) = [protein]-peptidylproline (omega=0)</text>
        <dbReference type="Rhea" id="RHEA:16237"/>
        <dbReference type="Rhea" id="RHEA-COMP:10747"/>
        <dbReference type="Rhea" id="RHEA-COMP:10748"/>
        <dbReference type="ChEBI" id="CHEBI:83833"/>
        <dbReference type="ChEBI" id="CHEBI:83834"/>
        <dbReference type="EC" id="5.2.1.8"/>
    </reaction>
</comment>
<dbReference type="InterPro" id="IPR011990">
    <property type="entry name" value="TPR-like_helical_dom_sf"/>
</dbReference>
<keyword evidence="6 7" id="KW-0413">Isomerase</keyword>
<dbReference type="PROSITE" id="PS50059">
    <property type="entry name" value="FKBP_PPIASE"/>
    <property type="match status" value="2"/>
</dbReference>
<feature type="non-terminal residue" evidence="12">
    <location>
        <position position="1"/>
    </location>
</feature>
<dbReference type="SUPFAM" id="SSF48452">
    <property type="entry name" value="TPR-like"/>
    <property type="match status" value="1"/>
</dbReference>
<evidence type="ECO:0000256" key="7">
    <source>
        <dbReference type="PROSITE-ProRule" id="PRU00277"/>
    </source>
</evidence>
<dbReference type="SUPFAM" id="SSF54534">
    <property type="entry name" value="FKBP-like"/>
    <property type="match status" value="2"/>
</dbReference>
<sequence length="382" mass="43359">QVIKAWDIGIATMKIGEVCVLTCKPEYAYGKTAQRRIPANSTLVFEVELFSFQGDDLTINKDKGILRRIVQAGEGVDTPNEDANVDVHLTGIYEDRIFEDRDVQFVIGEAIDQGIPSGVEEAIQKMKKGEKVDLDLSSKYAFGSVGKAEFSIPPNVNVRYQVDLKDFEKAKESWEMDLDEKMKSSEVIKAKGTEYFKSGNYLKAIKQYKKIVDYLSSERETEMPPETQKECDKLVLAANLNLAMCYLKIGEEVQAVDVCDKALQIDNKNEKGYFRRGSARLIQNELQLAAEDFQTVLELEPNNKAAKNQLILVCKKMKLQKEQERKTYGNMFTRFAEQDAKAEAKKKTEIIKKPDTKPDETENVNEDLEMEDESPETNENTV</sequence>
<gene>
    <name evidence="12" type="primary">LOC100379060</name>
</gene>
<keyword evidence="5 7" id="KW-0697">Rotamase</keyword>
<proteinExistence type="predicted"/>
<evidence type="ECO:0000256" key="8">
    <source>
        <dbReference type="PROSITE-ProRule" id="PRU00339"/>
    </source>
</evidence>
<evidence type="ECO:0000256" key="3">
    <source>
        <dbReference type="ARBA" id="ARBA00022737"/>
    </source>
</evidence>
<dbReference type="RefSeq" id="XP_006817238.1">
    <property type="nucleotide sequence ID" value="XM_006817175.1"/>
</dbReference>
<keyword evidence="4 8" id="KW-0802">TPR repeat</keyword>
<dbReference type="InterPro" id="IPR050754">
    <property type="entry name" value="FKBP4/5/8-like"/>
</dbReference>
<dbReference type="PROSITE" id="PS50005">
    <property type="entry name" value="TPR"/>
    <property type="match status" value="2"/>
</dbReference>
<dbReference type="EC" id="5.2.1.8" evidence="2 7"/>
<keyword evidence="11" id="KW-1185">Reference proteome</keyword>
<dbReference type="SMART" id="SM00028">
    <property type="entry name" value="TPR"/>
    <property type="match status" value="3"/>
</dbReference>
<accession>A0ABM0MB47</accession>
<dbReference type="Pfam" id="PF13181">
    <property type="entry name" value="TPR_8"/>
    <property type="match status" value="2"/>
</dbReference>
<dbReference type="PANTHER" id="PTHR46512:SF9">
    <property type="entry name" value="PEPTIDYLPROLYL ISOMERASE"/>
    <property type="match status" value="1"/>
</dbReference>
<evidence type="ECO:0000256" key="6">
    <source>
        <dbReference type="ARBA" id="ARBA00023235"/>
    </source>
</evidence>
<evidence type="ECO:0000256" key="4">
    <source>
        <dbReference type="ARBA" id="ARBA00022803"/>
    </source>
</evidence>
<dbReference type="InterPro" id="IPR001179">
    <property type="entry name" value="PPIase_FKBP_dom"/>
</dbReference>
<protein>
    <recommendedName>
        <fullName evidence="2 7">peptidylprolyl isomerase</fullName>
        <ecNumber evidence="2 7">5.2.1.8</ecNumber>
    </recommendedName>
</protein>
<dbReference type="Pfam" id="PF00254">
    <property type="entry name" value="FKBP_C"/>
    <property type="match status" value="2"/>
</dbReference>
<evidence type="ECO:0000256" key="9">
    <source>
        <dbReference type="SAM" id="MobiDB-lite"/>
    </source>
</evidence>
<evidence type="ECO:0000313" key="12">
    <source>
        <dbReference type="RefSeq" id="XP_006817238.1"/>
    </source>
</evidence>
<feature type="domain" description="PPIase FKBP-type" evidence="10">
    <location>
        <begin position="82"/>
        <end position="168"/>
    </location>
</feature>
<dbReference type="Gene3D" id="3.10.50.40">
    <property type="match status" value="2"/>
</dbReference>
<evidence type="ECO:0000259" key="10">
    <source>
        <dbReference type="PROSITE" id="PS50059"/>
    </source>
</evidence>
<dbReference type="Gene3D" id="1.25.40.10">
    <property type="entry name" value="Tetratricopeptide repeat domain"/>
    <property type="match status" value="1"/>
</dbReference>
<evidence type="ECO:0000256" key="2">
    <source>
        <dbReference type="ARBA" id="ARBA00013194"/>
    </source>
</evidence>
<evidence type="ECO:0000256" key="5">
    <source>
        <dbReference type="ARBA" id="ARBA00023110"/>
    </source>
</evidence>
<dbReference type="PANTHER" id="PTHR46512">
    <property type="entry name" value="PEPTIDYLPROLYL ISOMERASE"/>
    <property type="match status" value="1"/>
</dbReference>
<feature type="repeat" description="TPR" evidence="8">
    <location>
        <begin position="270"/>
        <end position="303"/>
    </location>
</feature>
<dbReference type="InterPro" id="IPR019734">
    <property type="entry name" value="TPR_rpt"/>
</dbReference>
<feature type="region of interest" description="Disordered" evidence="9">
    <location>
        <begin position="339"/>
        <end position="382"/>
    </location>
</feature>
<dbReference type="Proteomes" id="UP000694865">
    <property type="component" value="Unplaced"/>
</dbReference>
<evidence type="ECO:0000256" key="1">
    <source>
        <dbReference type="ARBA" id="ARBA00000971"/>
    </source>
</evidence>
<dbReference type="InterPro" id="IPR046357">
    <property type="entry name" value="PPIase_dom_sf"/>
</dbReference>
<feature type="repeat" description="TPR" evidence="8">
    <location>
        <begin position="185"/>
        <end position="218"/>
    </location>
</feature>
<feature type="compositionally biased region" description="Basic and acidic residues" evidence="9">
    <location>
        <begin position="339"/>
        <end position="360"/>
    </location>
</feature>
<evidence type="ECO:0000313" key="11">
    <source>
        <dbReference type="Proteomes" id="UP000694865"/>
    </source>
</evidence>
<name>A0ABM0MB47_SACKO</name>
<reference evidence="12" key="1">
    <citation type="submission" date="2025-08" db="UniProtKB">
        <authorList>
            <consortium name="RefSeq"/>
        </authorList>
    </citation>
    <scope>IDENTIFICATION</scope>
    <source>
        <tissue evidence="12">Testes</tissue>
    </source>
</reference>
<keyword evidence="3" id="KW-0677">Repeat</keyword>
<feature type="compositionally biased region" description="Acidic residues" evidence="9">
    <location>
        <begin position="361"/>
        <end position="376"/>
    </location>
</feature>
<dbReference type="GeneID" id="100379060"/>